<reference evidence="1 2" key="1">
    <citation type="journal article" date="2011" name="Science">
        <title>The ecoresponsive genome of Daphnia pulex.</title>
        <authorList>
            <person name="Colbourne J.K."/>
            <person name="Pfrender M.E."/>
            <person name="Gilbert D."/>
            <person name="Thomas W.K."/>
            <person name="Tucker A."/>
            <person name="Oakley T.H."/>
            <person name="Tokishita S."/>
            <person name="Aerts A."/>
            <person name="Arnold G.J."/>
            <person name="Basu M.K."/>
            <person name="Bauer D.J."/>
            <person name="Caceres C.E."/>
            <person name="Carmel L."/>
            <person name="Casola C."/>
            <person name="Choi J.H."/>
            <person name="Detter J.C."/>
            <person name="Dong Q."/>
            <person name="Dusheyko S."/>
            <person name="Eads B.D."/>
            <person name="Frohlich T."/>
            <person name="Geiler-Samerotte K.A."/>
            <person name="Gerlach D."/>
            <person name="Hatcher P."/>
            <person name="Jogdeo S."/>
            <person name="Krijgsveld J."/>
            <person name="Kriventseva E.V."/>
            <person name="Kultz D."/>
            <person name="Laforsch C."/>
            <person name="Lindquist E."/>
            <person name="Lopez J."/>
            <person name="Manak J.R."/>
            <person name="Muller J."/>
            <person name="Pangilinan J."/>
            <person name="Patwardhan R.P."/>
            <person name="Pitluck S."/>
            <person name="Pritham E.J."/>
            <person name="Rechtsteiner A."/>
            <person name="Rho M."/>
            <person name="Rogozin I.B."/>
            <person name="Sakarya O."/>
            <person name="Salamov A."/>
            <person name="Schaack S."/>
            <person name="Shapiro H."/>
            <person name="Shiga Y."/>
            <person name="Skalitzky C."/>
            <person name="Smith Z."/>
            <person name="Souvorov A."/>
            <person name="Sung W."/>
            <person name="Tang Z."/>
            <person name="Tsuchiya D."/>
            <person name="Tu H."/>
            <person name="Vos H."/>
            <person name="Wang M."/>
            <person name="Wolf Y.I."/>
            <person name="Yamagata H."/>
            <person name="Yamada T."/>
            <person name="Ye Y."/>
            <person name="Shaw J.R."/>
            <person name="Andrews J."/>
            <person name="Crease T.J."/>
            <person name="Tang H."/>
            <person name="Lucas S.M."/>
            <person name="Robertson H.M."/>
            <person name="Bork P."/>
            <person name="Koonin E.V."/>
            <person name="Zdobnov E.M."/>
            <person name="Grigoriev I.V."/>
            <person name="Lynch M."/>
            <person name="Boore J.L."/>
        </authorList>
    </citation>
    <scope>NUCLEOTIDE SEQUENCE [LARGE SCALE GENOMIC DNA]</scope>
</reference>
<proteinExistence type="predicted"/>
<organism evidence="1 2">
    <name type="scientific">Daphnia pulex</name>
    <name type="common">Water flea</name>
    <dbReference type="NCBI Taxonomy" id="6669"/>
    <lineage>
        <taxon>Eukaryota</taxon>
        <taxon>Metazoa</taxon>
        <taxon>Ecdysozoa</taxon>
        <taxon>Arthropoda</taxon>
        <taxon>Crustacea</taxon>
        <taxon>Branchiopoda</taxon>
        <taxon>Diplostraca</taxon>
        <taxon>Cladocera</taxon>
        <taxon>Anomopoda</taxon>
        <taxon>Daphniidae</taxon>
        <taxon>Daphnia</taxon>
    </lineage>
</organism>
<accession>E9I047</accession>
<sequence length="109" mass="12043">VPHTYTLYTSTPDPVHISSLSFYSPLIDFNTLDVRDKRERASIITGSNIQREHLVLRTGDSNLVSSHFPVVQVDTSSSSSQQLFVGLVIFKSSRSLQSAVHLVNNSLLA</sequence>
<dbReference type="Proteomes" id="UP000000305">
    <property type="component" value="Unassembled WGS sequence"/>
</dbReference>
<dbReference type="KEGG" id="dpx:DAPPUDRAFT_336682"/>
<evidence type="ECO:0000313" key="2">
    <source>
        <dbReference type="Proteomes" id="UP000000305"/>
    </source>
</evidence>
<protein>
    <submittedName>
        <fullName evidence="1">Uncharacterized protein</fullName>
    </submittedName>
</protein>
<name>E9I047_DAPPU</name>
<evidence type="ECO:0000313" key="1">
    <source>
        <dbReference type="EMBL" id="EFX62633.1"/>
    </source>
</evidence>
<dbReference type="HOGENOM" id="CLU_2190485_0_0_1"/>
<feature type="non-terminal residue" evidence="1">
    <location>
        <position position="1"/>
    </location>
</feature>
<dbReference type="AlphaFoldDB" id="E9I047"/>
<keyword evidence="2" id="KW-1185">Reference proteome</keyword>
<dbReference type="EMBL" id="GL733470">
    <property type="protein sequence ID" value="EFX62633.1"/>
    <property type="molecule type" value="Genomic_DNA"/>
</dbReference>
<gene>
    <name evidence="1" type="ORF">DAPPUDRAFT_336682</name>
</gene>
<dbReference type="InParanoid" id="E9I047"/>